<gene>
    <name evidence="1" type="ORF">BCR33DRAFT_718378</name>
</gene>
<accession>A0A1Y2C7A3</accession>
<proteinExistence type="predicted"/>
<reference evidence="1 2" key="1">
    <citation type="submission" date="2016-07" db="EMBL/GenBank/DDBJ databases">
        <title>Pervasive Adenine N6-methylation of Active Genes in Fungi.</title>
        <authorList>
            <consortium name="DOE Joint Genome Institute"/>
            <person name="Mondo S.J."/>
            <person name="Dannebaum R.O."/>
            <person name="Kuo R.C."/>
            <person name="Labutti K."/>
            <person name="Haridas S."/>
            <person name="Kuo A."/>
            <person name="Salamov A."/>
            <person name="Ahrendt S.R."/>
            <person name="Lipzen A."/>
            <person name="Sullivan W."/>
            <person name="Andreopoulos W.B."/>
            <person name="Clum A."/>
            <person name="Lindquist E."/>
            <person name="Daum C."/>
            <person name="Ramamoorthy G.K."/>
            <person name="Gryganskyi A."/>
            <person name="Culley D."/>
            <person name="Magnuson J.K."/>
            <person name="James T.Y."/>
            <person name="O'Malley M.A."/>
            <person name="Stajich J.E."/>
            <person name="Spatafora J.W."/>
            <person name="Visel A."/>
            <person name="Grigoriev I.V."/>
        </authorList>
    </citation>
    <scope>NUCLEOTIDE SEQUENCE [LARGE SCALE GENOMIC DNA]</scope>
    <source>
        <strain evidence="1 2">JEL800</strain>
    </source>
</reference>
<evidence type="ECO:0000313" key="2">
    <source>
        <dbReference type="Proteomes" id="UP000193642"/>
    </source>
</evidence>
<organism evidence="1 2">
    <name type="scientific">Rhizoclosmatium globosum</name>
    <dbReference type="NCBI Taxonomy" id="329046"/>
    <lineage>
        <taxon>Eukaryota</taxon>
        <taxon>Fungi</taxon>
        <taxon>Fungi incertae sedis</taxon>
        <taxon>Chytridiomycota</taxon>
        <taxon>Chytridiomycota incertae sedis</taxon>
        <taxon>Chytridiomycetes</taxon>
        <taxon>Chytridiales</taxon>
        <taxon>Chytriomycetaceae</taxon>
        <taxon>Rhizoclosmatium</taxon>
    </lineage>
</organism>
<dbReference type="EMBL" id="MCGO01000029">
    <property type="protein sequence ID" value="ORY42185.1"/>
    <property type="molecule type" value="Genomic_DNA"/>
</dbReference>
<dbReference type="AlphaFoldDB" id="A0A1Y2C7A3"/>
<name>A0A1Y2C7A3_9FUNG</name>
<sequence>MTRVIVREKLNATKLLLDVTFGPNWGIPIPAPLDWVQGIAVSPLFERKIDEDGLPTEEEEWIRTEMGGHMWATFSSIAEMPRCESAVFPDLQDLGIKGVLHLTGTMTFTETFID</sequence>
<comment type="caution">
    <text evidence="1">The sequence shown here is derived from an EMBL/GenBank/DDBJ whole genome shotgun (WGS) entry which is preliminary data.</text>
</comment>
<evidence type="ECO:0000313" key="1">
    <source>
        <dbReference type="EMBL" id="ORY42185.1"/>
    </source>
</evidence>
<keyword evidence="2" id="KW-1185">Reference proteome</keyword>
<dbReference type="Proteomes" id="UP000193642">
    <property type="component" value="Unassembled WGS sequence"/>
</dbReference>
<protein>
    <submittedName>
        <fullName evidence="1">Uncharacterized protein</fullName>
    </submittedName>
</protein>